<dbReference type="PANTHER" id="PTHR31321">
    <property type="entry name" value="ACYL-COA THIOESTER HYDROLASE YBHC-RELATED"/>
    <property type="match status" value="1"/>
</dbReference>
<feature type="active site" evidence="7">
    <location>
        <position position="126"/>
    </location>
</feature>
<evidence type="ECO:0000256" key="1">
    <source>
        <dbReference type="ARBA" id="ARBA00005184"/>
    </source>
</evidence>
<name>A0A3L6Q1H3_PANMI</name>
<keyword evidence="5 8" id="KW-0063">Aspartyl esterase</keyword>
<accession>A0A3L6Q1H3</accession>
<dbReference type="STRING" id="4540.A0A3L6Q1H3"/>
<dbReference type="Gene3D" id="2.160.20.10">
    <property type="entry name" value="Single-stranded right-handed beta-helix, Pectin lyase-like"/>
    <property type="match status" value="1"/>
</dbReference>
<feature type="compositionally biased region" description="Low complexity" evidence="9">
    <location>
        <begin position="337"/>
        <end position="370"/>
    </location>
</feature>
<feature type="compositionally biased region" description="Low complexity" evidence="9">
    <location>
        <begin position="305"/>
        <end position="329"/>
    </location>
</feature>
<evidence type="ECO:0000256" key="5">
    <source>
        <dbReference type="ARBA" id="ARBA00023085"/>
    </source>
</evidence>
<evidence type="ECO:0000313" key="11">
    <source>
        <dbReference type="EMBL" id="RLM69414.1"/>
    </source>
</evidence>
<dbReference type="PANTHER" id="PTHR31321:SF91">
    <property type="entry name" value="PECTINESTERASE"/>
    <property type="match status" value="1"/>
</dbReference>
<feature type="domain" description="Pectinesterase catalytic" evidence="10">
    <location>
        <begin position="10"/>
        <end position="252"/>
    </location>
</feature>
<feature type="region of interest" description="Disordered" evidence="9">
    <location>
        <begin position="268"/>
        <end position="384"/>
    </location>
</feature>
<dbReference type="UniPathway" id="UPA00545">
    <property type="reaction ID" value="UER00823"/>
</dbReference>
<comment type="pathway">
    <text evidence="1 8">Glycan metabolism; pectin degradation; 2-dehydro-3-deoxy-D-gluconate from pectin: step 1/5.</text>
</comment>
<dbReference type="GO" id="GO:0030599">
    <property type="term" value="F:pectinesterase activity"/>
    <property type="evidence" value="ECO:0007669"/>
    <property type="project" value="UniProtKB-UniRule"/>
</dbReference>
<dbReference type="InterPro" id="IPR012334">
    <property type="entry name" value="Pectin_lyas_fold"/>
</dbReference>
<dbReference type="Proteomes" id="UP000275267">
    <property type="component" value="Unassembled WGS sequence"/>
</dbReference>
<dbReference type="SUPFAM" id="SSF51126">
    <property type="entry name" value="Pectin lyase-like"/>
    <property type="match status" value="1"/>
</dbReference>
<dbReference type="EC" id="3.1.1.11" evidence="3 8"/>
<dbReference type="GO" id="GO:0042545">
    <property type="term" value="P:cell wall modification"/>
    <property type="evidence" value="ECO:0007669"/>
    <property type="project" value="UniProtKB-UniRule"/>
</dbReference>
<comment type="caution">
    <text evidence="11">The sequence shown here is derived from an EMBL/GenBank/DDBJ whole genome shotgun (WGS) entry which is preliminary data.</text>
</comment>
<evidence type="ECO:0000256" key="2">
    <source>
        <dbReference type="ARBA" id="ARBA00008891"/>
    </source>
</evidence>
<evidence type="ECO:0000256" key="3">
    <source>
        <dbReference type="ARBA" id="ARBA00013229"/>
    </source>
</evidence>
<reference evidence="12" key="1">
    <citation type="journal article" date="2019" name="Nat. Commun.">
        <title>The genome of broomcorn millet.</title>
        <authorList>
            <person name="Zou C."/>
            <person name="Miki D."/>
            <person name="Li D."/>
            <person name="Tang Q."/>
            <person name="Xiao L."/>
            <person name="Rajput S."/>
            <person name="Deng P."/>
            <person name="Jia W."/>
            <person name="Huang R."/>
            <person name="Zhang M."/>
            <person name="Sun Y."/>
            <person name="Hu J."/>
            <person name="Fu X."/>
            <person name="Schnable P.S."/>
            <person name="Li F."/>
            <person name="Zhang H."/>
            <person name="Feng B."/>
            <person name="Zhu X."/>
            <person name="Liu R."/>
            <person name="Schnable J.C."/>
            <person name="Zhu J.-K."/>
            <person name="Zhang H."/>
        </authorList>
    </citation>
    <scope>NUCLEOTIDE SEQUENCE [LARGE SCALE GENOMIC DNA]</scope>
</reference>
<proteinExistence type="inferred from homology"/>
<evidence type="ECO:0000259" key="10">
    <source>
        <dbReference type="Pfam" id="PF01095"/>
    </source>
</evidence>
<evidence type="ECO:0000256" key="7">
    <source>
        <dbReference type="PROSITE-ProRule" id="PRU10040"/>
    </source>
</evidence>
<evidence type="ECO:0000313" key="12">
    <source>
        <dbReference type="Proteomes" id="UP000275267"/>
    </source>
</evidence>
<dbReference type="PROSITE" id="PS00503">
    <property type="entry name" value="PECTINESTERASE_2"/>
    <property type="match status" value="1"/>
</dbReference>
<keyword evidence="12" id="KW-1185">Reference proteome</keyword>
<evidence type="ECO:0000256" key="9">
    <source>
        <dbReference type="SAM" id="MobiDB-lite"/>
    </source>
</evidence>
<evidence type="ECO:0000256" key="8">
    <source>
        <dbReference type="RuleBase" id="RU000589"/>
    </source>
</evidence>
<dbReference type="AlphaFoldDB" id="A0A3L6Q1H3"/>
<evidence type="ECO:0000256" key="6">
    <source>
        <dbReference type="ARBA" id="ARBA00047928"/>
    </source>
</evidence>
<comment type="similarity">
    <text evidence="2">Belongs to the pectinesterase family.</text>
</comment>
<dbReference type="GO" id="GO:0045490">
    <property type="term" value="P:pectin catabolic process"/>
    <property type="evidence" value="ECO:0007669"/>
    <property type="project" value="UniProtKB-UniRule"/>
</dbReference>
<comment type="catalytic activity">
    <reaction evidence="6 8">
        <text>[(1-&gt;4)-alpha-D-galacturonosyl methyl ester](n) + n H2O = [(1-&gt;4)-alpha-D-galacturonosyl](n) + n methanol + n H(+)</text>
        <dbReference type="Rhea" id="RHEA:22380"/>
        <dbReference type="Rhea" id="RHEA-COMP:14570"/>
        <dbReference type="Rhea" id="RHEA-COMP:14573"/>
        <dbReference type="ChEBI" id="CHEBI:15377"/>
        <dbReference type="ChEBI" id="CHEBI:15378"/>
        <dbReference type="ChEBI" id="CHEBI:17790"/>
        <dbReference type="ChEBI" id="CHEBI:140522"/>
        <dbReference type="ChEBI" id="CHEBI:140523"/>
        <dbReference type="EC" id="3.1.1.11"/>
    </reaction>
</comment>
<organism evidence="11 12">
    <name type="scientific">Panicum miliaceum</name>
    <name type="common">Proso millet</name>
    <name type="synonym">Broomcorn millet</name>
    <dbReference type="NCBI Taxonomy" id="4540"/>
    <lineage>
        <taxon>Eukaryota</taxon>
        <taxon>Viridiplantae</taxon>
        <taxon>Streptophyta</taxon>
        <taxon>Embryophyta</taxon>
        <taxon>Tracheophyta</taxon>
        <taxon>Spermatophyta</taxon>
        <taxon>Magnoliopsida</taxon>
        <taxon>Liliopsida</taxon>
        <taxon>Poales</taxon>
        <taxon>Poaceae</taxon>
        <taxon>PACMAD clade</taxon>
        <taxon>Panicoideae</taxon>
        <taxon>Panicodae</taxon>
        <taxon>Paniceae</taxon>
        <taxon>Panicinae</taxon>
        <taxon>Panicum</taxon>
        <taxon>Panicum sect. Panicum</taxon>
    </lineage>
</organism>
<dbReference type="EMBL" id="PQIB02000014">
    <property type="protein sequence ID" value="RLM69414.1"/>
    <property type="molecule type" value="Genomic_DNA"/>
</dbReference>
<gene>
    <name evidence="11" type="ORF">C2845_PM17G14800</name>
</gene>
<sequence length="384" mass="39969">MPAGNGGEHRRVVLNLKPGAVFREKLFLNSSKPFVTFLSDPSSPATVVWNDTAATPGKDGKPLGTVFKNDAPLAKPGAKGGQAVALRVFGTKAAFFNCTIDGGQDTLYDHKGLHYFKDCLIRGSVDFIFGFGRSFYEGCRIESVVKEVAVLTAQQRTKSIEGAIDSGFSFKNCSIGGVKGGQIYLGRAWGDSSRVVYSYTEMGEEVVPIGWDGWNVAKPESSGIYYGEFKCSGPGADAKKKKRVGWAQAKPFVGTHYIFGDSWIQEPSASSGSSAGGGGKAAGAKKLKQQAEQGAEAPTAEEAEAPAAEADTATGTKDAKAAGKTSATTKDAKAEKTSSSSATSSAGEEMSTPAASKYAKAEKTSSAATKGTKEAGETPAATTE</sequence>
<dbReference type="InterPro" id="IPR000070">
    <property type="entry name" value="Pectinesterase_cat"/>
</dbReference>
<evidence type="ECO:0000256" key="4">
    <source>
        <dbReference type="ARBA" id="ARBA00022801"/>
    </source>
</evidence>
<dbReference type="InterPro" id="IPR011050">
    <property type="entry name" value="Pectin_lyase_fold/virulence"/>
</dbReference>
<dbReference type="OrthoDB" id="2019149at2759"/>
<dbReference type="InterPro" id="IPR033131">
    <property type="entry name" value="Pectinesterase_Asp_AS"/>
</dbReference>
<keyword evidence="4 8" id="KW-0378">Hydrolase</keyword>
<protein>
    <recommendedName>
        <fullName evidence="3 8">Pectinesterase</fullName>
        <ecNumber evidence="3 8">3.1.1.11</ecNumber>
    </recommendedName>
</protein>
<dbReference type="Pfam" id="PF01095">
    <property type="entry name" value="Pectinesterase"/>
    <property type="match status" value="1"/>
</dbReference>